<dbReference type="Proteomes" id="UP000215405">
    <property type="component" value="Unassembled WGS sequence"/>
</dbReference>
<evidence type="ECO:0000313" key="7">
    <source>
        <dbReference type="Proteomes" id="UP000215405"/>
    </source>
</evidence>
<feature type="transmembrane region" description="Helical" evidence="4">
    <location>
        <begin position="184"/>
        <end position="205"/>
    </location>
</feature>
<dbReference type="SMART" id="SM00342">
    <property type="entry name" value="HTH_ARAC"/>
    <property type="match status" value="1"/>
</dbReference>
<dbReference type="SUPFAM" id="SSF46689">
    <property type="entry name" value="Homeodomain-like"/>
    <property type="match status" value="1"/>
</dbReference>
<feature type="domain" description="HTH araC/xylS-type" evidence="5">
    <location>
        <begin position="263"/>
        <end position="367"/>
    </location>
</feature>
<dbReference type="PROSITE" id="PS00041">
    <property type="entry name" value="HTH_ARAC_FAMILY_1"/>
    <property type="match status" value="1"/>
</dbReference>
<dbReference type="RefSeq" id="WP_094076669.1">
    <property type="nucleotide sequence ID" value="NZ_NBYO01000001.1"/>
</dbReference>
<dbReference type="AlphaFoldDB" id="A0A231V3G3"/>
<dbReference type="Pfam" id="PF12833">
    <property type="entry name" value="HTH_18"/>
    <property type="match status" value="1"/>
</dbReference>
<dbReference type="Gene3D" id="1.10.10.60">
    <property type="entry name" value="Homeodomain-like"/>
    <property type="match status" value="1"/>
</dbReference>
<keyword evidence="1" id="KW-0805">Transcription regulation</keyword>
<evidence type="ECO:0000313" key="6">
    <source>
        <dbReference type="EMBL" id="OXT02718.1"/>
    </source>
</evidence>
<gene>
    <name evidence="6" type="ORF">B7H23_07500</name>
</gene>
<dbReference type="InterPro" id="IPR009057">
    <property type="entry name" value="Homeodomain-like_sf"/>
</dbReference>
<evidence type="ECO:0000256" key="3">
    <source>
        <dbReference type="ARBA" id="ARBA00023163"/>
    </source>
</evidence>
<feature type="transmembrane region" description="Helical" evidence="4">
    <location>
        <begin position="90"/>
        <end position="110"/>
    </location>
</feature>
<dbReference type="EMBL" id="NBYO01000001">
    <property type="protein sequence ID" value="OXT02718.1"/>
    <property type="molecule type" value="Genomic_DNA"/>
</dbReference>
<keyword evidence="7" id="KW-1185">Reference proteome</keyword>
<keyword evidence="4" id="KW-0472">Membrane</keyword>
<evidence type="ECO:0000259" key="5">
    <source>
        <dbReference type="PROSITE" id="PS01124"/>
    </source>
</evidence>
<dbReference type="PROSITE" id="PS01124">
    <property type="entry name" value="HTH_ARAC_FAMILY_2"/>
    <property type="match status" value="1"/>
</dbReference>
<feature type="transmembrane region" description="Helical" evidence="4">
    <location>
        <begin position="65"/>
        <end position="84"/>
    </location>
</feature>
<sequence length="375" mass="41058">MRFSLIARLRASTNRFQVVTNRFQDYRTPSSFGPAMIALPIPLIVSLIALYLLLREASGGAKPSFYWALLASCALQGLLISLVHHYEVAGLQRFLPITASAIPPIAWIAFQTSLFRPLHLRQYGLHSLVPAFAAFCGAYAPAVLDPIISCIFLIYGAAILTVLMGRAGDLPLARLASGRVPVRVWQALALALVASAISDILIAVAMANGRDGLRDLIVSWFSSLSLLAIAVLSLTGHEMAVDEVDLVGDPRVPEKNESEAEGKALMARLDRILDEDQLYLDADLTLTRLARRLGVPLKQLSAAINRQSGDNVSRYVNAYRIRHACALLAQGRSVTETIFDSGFNTKSNFNREFRRITGMAPSAWQDQRKEETAIA</sequence>
<dbReference type="InterPro" id="IPR018062">
    <property type="entry name" value="HTH_AraC-typ_CS"/>
</dbReference>
<dbReference type="PANTHER" id="PTHR43280">
    <property type="entry name" value="ARAC-FAMILY TRANSCRIPTIONAL REGULATOR"/>
    <property type="match status" value="1"/>
</dbReference>
<accession>A0A231V3G3</accession>
<feature type="transmembrane region" description="Helical" evidence="4">
    <location>
        <begin position="146"/>
        <end position="163"/>
    </location>
</feature>
<dbReference type="GO" id="GO:0003700">
    <property type="term" value="F:DNA-binding transcription factor activity"/>
    <property type="evidence" value="ECO:0007669"/>
    <property type="project" value="InterPro"/>
</dbReference>
<keyword evidence="4" id="KW-1133">Transmembrane helix</keyword>
<keyword evidence="3" id="KW-0804">Transcription</keyword>
<proteinExistence type="predicted"/>
<organism evidence="6 7">
    <name type="scientific">Notoacmeibacter marinus</name>
    <dbReference type="NCBI Taxonomy" id="1876515"/>
    <lineage>
        <taxon>Bacteria</taxon>
        <taxon>Pseudomonadati</taxon>
        <taxon>Pseudomonadota</taxon>
        <taxon>Alphaproteobacteria</taxon>
        <taxon>Hyphomicrobiales</taxon>
        <taxon>Notoacmeibacteraceae</taxon>
        <taxon>Notoacmeibacter</taxon>
    </lineage>
</organism>
<dbReference type="GO" id="GO:0043565">
    <property type="term" value="F:sequence-specific DNA binding"/>
    <property type="evidence" value="ECO:0007669"/>
    <property type="project" value="InterPro"/>
</dbReference>
<feature type="transmembrane region" description="Helical" evidence="4">
    <location>
        <begin position="217"/>
        <end position="235"/>
    </location>
</feature>
<protein>
    <recommendedName>
        <fullName evidence="5">HTH araC/xylS-type domain-containing protein</fullName>
    </recommendedName>
</protein>
<name>A0A231V3G3_9HYPH</name>
<feature type="transmembrane region" description="Helical" evidence="4">
    <location>
        <begin position="32"/>
        <end position="53"/>
    </location>
</feature>
<dbReference type="InterPro" id="IPR018060">
    <property type="entry name" value="HTH_AraC"/>
</dbReference>
<evidence type="ECO:0000256" key="1">
    <source>
        <dbReference type="ARBA" id="ARBA00023015"/>
    </source>
</evidence>
<reference evidence="7" key="1">
    <citation type="journal article" date="2017" name="Int. J. Syst. Evol. Microbiol.">
        <title>Notoacmeibacter marinus gen. nov., sp. nov., isolated from the gut of a limpet and proposal of Notoacmeibacteraceae fam. nov. in the order Rhizobiales of the class Alphaproteobacteria.</title>
        <authorList>
            <person name="Huang Z."/>
            <person name="Guo F."/>
            <person name="Lai Q."/>
        </authorList>
    </citation>
    <scope>NUCLEOTIDE SEQUENCE [LARGE SCALE GENOMIC DNA]</scope>
    <source>
        <strain evidence="7">XMTR2A4</strain>
    </source>
</reference>
<evidence type="ECO:0000256" key="4">
    <source>
        <dbReference type="SAM" id="Phobius"/>
    </source>
</evidence>
<keyword evidence="2" id="KW-0238">DNA-binding</keyword>
<evidence type="ECO:0000256" key="2">
    <source>
        <dbReference type="ARBA" id="ARBA00023125"/>
    </source>
</evidence>
<comment type="caution">
    <text evidence="6">The sequence shown here is derived from an EMBL/GenBank/DDBJ whole genome shotgun (WGS) entry which is preliminary data.</text>
</comment>
<dbReference type="PANTHER" id="PTHR43280:SF29">
    <property type="entry name" value="ARAC-FAMILY TRANSCRIPTIONAL REGULATOR"/>
    <property type="match status" value="1"/>
</dbReference>
<keyword evidence="4" id="KW-0812">Transmembrane</keyword>